<gene>
    <name evidence="1" type="ORF">CYG68_21420</name>
</gene>
<protein>
    <submittedName>
        <fullName evidence="1">Uncharacterized protein</fullName>
    </submittedName>
</protein>
<evidence type="ECO:0000313" key="1">
    <source>
        <dbReference type="EMBL" id="MBE8614878.1"/>
    </source>
</evidence>
<name>A0A8I0UAQ4_MORMO</name>
<accession>A0A8I0UAQ4</accession>
<feature type="non-terminal residue" evidence="1">
    <location>
        <position position="1"/>
    </location>
</feature>
<sequence>AAAARNMNGLGNEVDLAGELADVEIMTEQFRLNGLGKLIDFKKQEKLERLAKRIGCSYRTADDIHPTGSYDGLAALIKKLPRRELLEDWCGAVPNSAFIGATDQEIAVMSEFILAILDLQNAGIFGGPYAGK</sequence>
<proteinExistence type="predicted"/>
<evidence type="ECO:0000313" key="2">
    <source>
        <dbReference type="Proteomes" id="UP000650477"/>
    </source>
</evidence>
<organism evidence="1 2">
    <name type="scientific">Morganella morganii</name>
    <name type="common">Proteus morganii</name>
    <dbReference type="NCBI Taxonomy" id="582"/>
    <lineage>
        <taxon>Bacteria</taxon>
        <taxon>Pseudomonadati</taxon>
        <taxon>Pseudomonadota</taxon>
        <taxon>Gammaproteobacteria</taxon>
        <taxon>Enterobacterales</taxon>
        <taxon>Morganellaceae</taxon>
        <taxon>Morganella</taxon>
    </lineage>
</organism>
<dbReference type="AlphaFoldDB" id="A0A8I0UAQ4"/>
<reference evidence="1" key="1">
    <citation type="submission" date="2017-12" db="EMBL/GenBank/DDBJ databases">
        <title>Genome sequencing and analysis.</title>
        <authorList>
            <person name="Huang Y.-T."/>
        </authorList>
    </citation>
    <scope>NUCLEOTIDE SEQUENCE</scope>
    <source>
        <strain evidence="1">VGH116</strain>
    </source>
</reference>
<dbReference type="Proteomes" id="UP000650477">
    <property type="component" value="Unassembled WGS sequence"/>
</dbReference>
<comment type="caution">
    <text evidence="1">The sequence shown here is derived from an EMBL/GenBank/DDBJ whole genome shotgun (WGS) entry which is preliminary data.</text>
</comment>
<dbReference type="EMBL" id="PKLF01000084">
    <property type="protein sequence ID" value="MBE8614878.1"/>
    <property type="molecule type" value="Genomic_DNA"/>
</dbReference>